<proteinExistence type="predicted"/>
<evidence type="ECO:0000313" key="3">
    <source>
        <dbReference type="Proteomes" id="UP000886842"/>
    </source>
</evidence>
<dbReference type="EMBL" id="DVLP01000138">
    <property type="protein sequence ID" value="HIT74835.1"/>
    <property type="molecule type" value="Genomic_DNA"/>
</dbReference>
<comment type="caution">
    <text evidence="2">The sequence shown here is derived from an EMBL/GenBank/DDBJ whole genome shotgun (WGS) entry which is preliminary data.</text>
</comment>
<feature type="non-terminal residue" evidence="2">
    <location>
        <position position="211"/>
    </location>
</feature>
<dbReference type="SUPFAM" id="SSF52980">
    <property type="entry name" value="Restriction endonuclease-like"/>
    <property type="match status" value="1"/>
</dbReference>
<dbReference type="InterPro" id="IPR011335">
    <property type="entry name" value="Restrct_endonuc-II-like"/>
</dbReference>
<reference evidence="2" key="1">
    <citation type="submission" date="2020-10" db="EMBL/GenBank/DDBJ databases">
        <authorList>
            <person name="Gilroy R."/>
        </authorList>
    </citation>
    <scope>NUCLEOTIDE SEQUENCE</scope>
    <source>
        <strain evidence="2">ChiGjej1B1-24693</strain>
    </source>
</reference>
<evidence type="ECO:0000259" key="1">
    <source>
        <dbReference type="Pfam" id="PF18741"/>
    </source>
</evidence>
<accession>A0A9D1KLN8</accession>
<protein>
    <recommendedName>
        <fullName evidence="1">Restriction endonuclease type II-like domain-containing protein</fullName>
    </recommendedName>
</protein>
<dbReference type="AlphaFoldDB" id="A0A9D1KLN8"/>
<name>A0A9D1KLN8_9ACTN</name>
<dbReference type="Pfam" id="PF18741">
    <property type="entry name" value="MTES_1575"/>
    <property type="match status" value="1"/>
</dbReference>
<gene>
    <name evidence="2" type="ORF">IAA98_04550</name>
</gene>
<organism evidence="2 3">
    <name type="scientific">Candidatus Avipropionibacterium avicola</name>
    <dbReference type="NCBI Taxonomy" id="2840701"/>
    <lineage>
        <taxon>Bacteria</taxon>
        <taxon>Bacillati</taxon>
        <taxon>Actinomycetota</taxon>
        <taxon>Actinomycetes</taxon>
        <taxon>Propionibacteriales</taxon>
        <taxon>Propionibacteriaceae</taxon>
        <taxon>Propionibacteriaceae incertae sedis</taxon>
        <taxon>Candidatus Avipropionibacterium</taxon>
    </lineage>
</organism>
<reference evidence="2" key="2">
    <citation type="journal article" date="2021" name="PeerJ">
        <title>Extensive microbial diversity within the chicken gut microbiome revealed by metagenomics and culture.</title>
        <authorList>
            <person name="Gilroy R."/>
            <person name="Ravi A."/>
            <person name="Getino M."/>
            <person name="Pursley I."/>
            <person name="Horton D.L."/>
            <person name="Alikhan N.F."/>
            <person name="Baker D."/>
            <person name="Gharbi K."/>
            <person name="Hall N."/>
            <person name="Watson M."/>
            <person name="Adriaenssens E.M."/>
            <person name="Foster-Nyarko E."/>
            <person name="Jarju S."/>
            <person name="Secka A."/>
            <person name="Antonio M."/>
            <person name="Oren A."/>
            <person name="Chaudhuri R.R."/>
            <person name="La Ragione R."/>
            <person name="Hildebrand F."/>
            <person name="Pallen M.J."/>
        </authorList>
    </citation>
    <scope>NUCLEOTIDE SEQUENCE</scope>
    <source>
        <strain evidence="2">ChiGjej1B1-24693</strain>
    </source>
</reference>
<dbReference type="Proteomes" id="UP000886842">
    <property type="component" value="Unassembled WGS sequence"/>
</dbReference>
<dbReference type="InterPro" id="IPR049468">
    <property type="entry name" value="Restrct_endonuc-II-like_dom"/>
</dbReference>
<sequence>MLPLNFGPLNRAGGERRLNVAITRARRKVIVFSSFDPEDMRVEQTSSVGLKHLRAYLELARDGSVTDLASDGRGPSLAPPPTSHRIDRHRDTVAEALRGAGLEVTTAVGLSEFQVDLAVGRGGPARVAILLDGPAWRERRTVSDRDGMPVTVLRAMMGWPAVARIWLPDWLRDQDQVVRQIVELVDRVKDRPQHQDGHWVVTADSTTADPS</sequence>
<evidence type="ECO:0000313" key="2">
    <source>
        <dbReference type="EMBL" id="HIT74835.1"/>
    </source>
</evidence>
<feature type="domain" description="Restriction endonuclease type II-like" evidence="1">
    <location>
        <begin position="91"/>
        <end position="183"/>
    </location>
</feature>